<dbReference type="AlphaFoldDB" id="A0A0A9ENS4"/>
<dbReference type="EMBL" id="GBRH01196134">
    <property type="protein sequence ID" value="JAE01762.1"/>
    <property type="molecule type" value="Transcribed_RNA"/>
</dbReference>
<name>A0A0A9ENS4_ARUDO</name>
<proteinExistence type="predicted"/>
<reference evidence="2" key="2">
    <citation type="journal article" date="2015" name="Data Brief">
        <title>Shoot transcriptome of the giant reed, Arundo donax.</title>
        <authorList>
            <person name="Barrero R.A."/>
            <person name="Guerrero F.D."/>
            <person name="Moolhuijzen P."/>
            <person name="Goolsby J.A."/>
            <person name="Tidwell J."/>
            <person name="Bellgard S.E."/>
            <person name="Bellgard M.I."/>
        </authorList>
    </citation>
    <scope>NUCLEOTIDE SEQUENCE</scope>
    <source>
        <tissue evidence="2">Shoot tissue taken approximately 20 cm above the soil surface</tissue>
    </source>
</reference>
<sequence length="46" mass="5080">MMNPCAPHLSALISSSHRSPKKISRRSYGGSLSSSILNQFTKQFPM</sequence>
<feature type="region of interest" description="Disordered" evidence="1">
    <location>
        <begin position="1"/>
        <end position="30"/>
    </location>
</feature>
<evidence type="ECO:0000256" key="1">
    <source>
        <dbReference type="SAM" id="MobiDB-lite"/>
    </source>
</evidence>
<protein>
    <submittedName>
        <fullName evidence="2">Simk1</fullName>
    </submittedName>
</protein>
<organism evidence="2">
    <name type="scientific">Arundo donax</name>
    <name type="common">Giant reed</name>
    <name type="synonym">Donax arundinaceus</name>
    <dbReference type="NCBI Taxonomy" id="35708"/>
    <lineage>
        <taxon>Eukaryota</taxon>
        <taxon>Viridiplantae</taxon>
        <taxon>Streptophyta</taxon>
        <taxon>Embryophyta</taxon>
        <taxon>Tracheophyta</taxon>
        <taxon>Spermatophyta</taxon>
        <taxon>Magnoliopsida</taxon>
        <taxon>Liliopsida</taxon>
        <taxon>Poales</taxon>
        <taxon>Poaceae</taxon>
        <taxon>PACMAD clade</taxon>
        <taxon>Arundinoideae</taxon>
        <taxon>Arundineae</taxon>
        <taxon>Arundo</taxon>
    </lineage>
</organism>
<reference evidence="2" key="1">
    <citation type="submission" date="2014-09" db="EMBL/GenBank/DDBJ databases">
        <authorList>
            <person name="Magalhaes I.L.F."/>
            <person name="Oliveira U."/>
            <person name="Santos F.R."/>
            <person name="Vidigal T.H.D.A."/>
            <person name="Brescovit A.D."/>
            <person name="Santos A.J."/>
        </authorList>
    </citation>
    <scope>NUCLEOTIDE SEQUENCE</scope>
    <source>
        <tissue evidence="2">Shoot tissue taken approximately 20 cm above the soil surface</tissue>
    </source>
</reference>
<accession>A0A0A9ENS4</accession>
<evidence type="ECO:0000313" key="2">
    <source>
        <dbReference type="EMBL" id="JAE01762.1"/>
    </source>
</evidence>